<comment type="function">
    <text evidence="2 8">The glycine cleavage system catalyzes the degradation of glycine. The P protein binds the alpha-amino group of glycine through its pyridoxal phosphate cofactor; CO(2) is released and the remaining methylamine moiety is then transferred to the lipoamide cofactor of the H protein.</text>
</comment>
<evidence type="ECO:0000256" key="1">
    <source>
        <dbReference type="ARBA" id="ARBA00001933"/>
    </source>
</evidence>
<evidence type="ECO:0000256" key="6">
    <source>
        <dbReference type="ARBA" id="ARBA00023002"/>
    </source>
</evidence>
<dbReference type="InterPro" id="IPR049315">
    <property type="entry name" value="GDC-P_N"/>
</dbReference>
<dbReference type="NCBIfam" id="TIGR00461">
    <property type="entry name" value="gcvP"/>
    <property type="match status" value="1"/>
</dbReference>
<proteinExistence type="inferred from homology"/>
<feature type="modified residue" description="N6-(pyridoxal phosphate)lysine" evidence="8">
    <location>
        <position position="709"/>
    </location>
</feature>
<evidence type="ECO:0000256" key="8">
    <source>
        <dbReference type="HAMAP-Rule" id="MF_00711"/>
    </source>
</evidence>
<evidence type="ECO:0000256" key="2">
    <source>
        <dbReference type="ARBA" id="ARBA00003788"/>
    </source>
</evidence>
<name>A0ABW0AKA4_9ACTN</name>
<dbReference type="InterPro" id="IPR003437">
    <property type="entry name" value="GcvP"/>
</dbReference>
<comment type="caution">
    <text evidence="12">The sequence shown here is derived from an EMBL/GenBank/DDBJ whole genome shotgun (WGS) entry which is preliminary data.</text>
</comment>
<evidence type="ECO:0000313" key="13">
    <source>
        <dbReference type="Proteomes" id="UP001596160"/>
    </source>
</evidence>
<evidence type="ECO:0000256" key="9">
    <source>
        <dbReference type="SAM" id="Coils"/>
    </source>
</evidence>
<keyword evidence="6 8" id="KW-0560">Oxidoreductase</keyword>
<dbReference type="InterPro" id="IPR020581">
    <property type="entry name" value="GDC_P"/>
</dbReference>
<dbReference type="RefSeq" id="WP_344480568.1">
    <property type="nucleotide sequence ID" value="NZ_BAAASB010000015.1"/>
</dbReference>
<dbReference type="SUPFAM" id="SSF53383">
    <property type="entry name" value="PLP-dependent transferases"/>
    <property type="match status" value="2"/>
</dbReference>
<keyword evidence="5 8" id="KW-0663">Pyridoxal phosphate</keyword>
<dbReference type="EC" id="1.4.4.2" evidence="8"/>
<protein>
    <recommendedName>
        <fullName evidence="8">Glycine dehydrogenase (decarboxylating)</fullName>
        <ecNumber evidence="8">1.4.4.2</ecNumber>
    </recommendedName>
    <alternativeName>
        <fullName evidence="8">Glycine cleavage system P-protein</fullName>
    </alternativeName>
    <alternativeName>
        <fullName evidence="8">Glycine decarboxylase</fullName>
    </alternativeName>
    <alternativeName>
        <fullName evidence="8">Glycine dehydrogenase (aminomethyl-transferring)</fullName>
    </alternativeName>
</protein>
<organism evidence="12 13">
    <name type="scientific">Streptomyces amakusaensis</name>
    <dbReference type="NCBI Taxonomy" id="67271"/>
    <lineage>
        <taxon>Bacteria</taxon>
        <taxon>Bacillati</taxon>
        <taxon>Actinomycetota</taxon>
        <taxon>Actinomycetes</taxon>
        <taxon>Kitasatosporales</taxon>
        <taxon>Streptomycetaceae</taxon>
        <taxon>Streptomyces</taxon>
    </lineage>
</organism>
<comment type="similarity">
    <text evidence="3 8">Belongs to the GcvP family.</text>
</comment>
<keyword evidence="9" id="KW-0175">Coiled coil</keyword>
<evidence type="ECO:0000259" key="10">
    <source>
        <dbReference type="Pfam" id="PF02347"/>
    </source>
</evidence>
<feature type="domain" description="Glycine cleavage system P-protein N-terminal" evidence="10">
    <location>
        <begin position="19"/>
        <end position="447"/>
    </location>
</feature>
<evidence type="ECO:0000256" key="4">
    <source>
        <dbReference type="ARBA" id="ARBA00011690"/>
    </source>
</evidence>
<feature type="domain" description="Glycine cleavage system P-protein N-terminal" evidence="10">
    <location>
        <begin position="454"/>
        <end position="736"/>
    </location>
</feature>
<dbReference type="GO" id="GO:0004375">
    <property type="term" value="F:glycine dehydrogenase (decarboxylating) activity"/>
    <property type="evidence" value="ECO:0007669"/>
    <property type="project" value="UniProtKB-EC"/>
</dbReference>
<dbReference type="InterPro" id="IPR015421">
    <property type="entry name" value="PyrdxlP-dep_Trfase_major"/>
</dbReference>
<dbReference type="InterPro" id="IPR015424">
    <property type="entry name" value="PyrdxlP-dep_Trfase"/>
</dbReference>
<dbReference type="InterPro" id="IPR015422">
    <property type="entry name" value="PyrdxlP-dep_Trfase_small"/>
</dbReference>
<dbReference type="HAMAP" id="MF_00711">
    <property type="entry name" value="GcvP"/>
    <property type="match status" value="1"/>
</dbReference>
<keyword evidence="13" id="KW-1185">Reference proteome</keyword>
<reference evidence="13" key="1">
    <citation type="journal article" date="2019" name="Int. J. Syst. Evol. Microbiol.">
        <title>The Global Catalogue of Microorganisms (GCM) 10K type strain sequencing project: providing services to taxonomists for standard genome sequencing and annotation.</title>
        <authorList>
            <consortium name="The Broad Institute Genomics Platform"/>
            <consortium name="The Broad Institute Genome Sequencing Center for Infectious Disease"/>
            <person name="Wu L."/>
            <person name="Ma J."/>
        </authorList>
    </citation>
    <scope>NUCLEOTIDE SEQUENCE [LARGE SCALE GENOMIC DNA]</scope>
    <source>
        <strain evidence="13">PCU 266</strain>
    </source>
</reference>
<dbReference type="NCBIfam" id="NF003346">
    <property type="entry name" value="PRK04366.1"/>
    <property type="match status" value="1"/>
</dbReference>
<sequence length="961" mass="102148">MTANRIPLASLEQGIPFEQRHIGPDAGAQAKMLAQVGYGSLDELTAAAVPDVIKTAGVLGLPEARTEAEVLAELRTLADRNTVLAPMIGLGYHGTFTPPVILRNVMENPAWYTAYTPYQPEISQGRLEALLNFQTMVAELTGLPTSGASLLDEGTAAAEAMSLARRVGKVKNGVFLVDSDVLPQTLAVIETRAEPTGVEVVTADLSQGVPADIAERGVFGVLLQYPGASGAVRDLKPVIEQAQGLGAIVTVAADLLALTLLTSPGELGADIAVGTTQRFGVPMGFGGPHAGFMAVREKFARSLPGRLVGVSVDADGNKAYRLALQTREQHIRREKATSNICTAQVLLAVMAGMYAVYHGPDGLRTIARRTHRYATLLAAGLEAGGVEVVHGSYFDTLTVRVPGRAAEVVAAAREGGVNLRLVDDSHVSVACDETTLRTHLAAVWAAFGVSGDVEALDGTTEDTLPAALLRTDDYLTHPVFHQHRSETAMLRYLRRLSDRDYALDRGMIPLGSCTMKLNATTEMEPVTWPEFGQIHPFAPVDQAAGYLTLIHELEERLAEVTGYDKVSIQPNAGSQGELAGLLAVRAYHRANGDEQRTVCLIPSSAHGTNAASAVMAGMKVVVVKTADDGEVDIADLRAKIEQYRAELSVLMITYPSTHGVFEEHVADICAQVHEAGGQVYVDGANLNALVGLAKPGEFGGDVSHLNLHKTFCIPHGGGGPGVGPVGVRAHLAPYLPNHPLQPTAGPETGVGPISAAPWGSAGILPISWAYVRLMGGEGLKRATQVAVLAANYIAKRLEPHYPVLYTGPAGLVAHECIVDLRPLSKATGVSVDDIAKRLIDYGFHAPTMSFPVAGTLMIEPTESENLSEIDRFCEAMIAIRQEIEKVASGEWPIEDNPLANAPHTAAALGGEWEHSYTREEAVFPAGVSPADKYWPPVRRIDGAFGDRNLVCSCPPLDEYDA</sequence>
<evidence type="ECO:0000256" key="3">
    <source>
        <dbReference type="ARBA" id="ARBA00010756"/>
    </source>
</evidence>
<dbReference type="PANTHER" id="PTHR11773">
    <property type="entry name" value="GLYCINE DEHYDROGENASE, DECARBOXYLATING"/>
    <property type="match status" value="1"/>
</dbReference>
<dbReference type="Gene3D" id="3.40.640.10">
    <property type="entry name" value="Type I PLP-dependent aspartate aminotransferase-like (Major domain)"/>
    <property type="match status" value="2"/>
</dbReference>
<evidence type="ECO:0000259" key="11">
    <source>
        <dbReference type="Pfam" id="PF21478"/>
    </source>
</evidence>
<evidence type="ECO:0000256" key="5">
    <source>
        <dbReference type="ARBA" id="ARBA00022898"/>
    </source>
</evidence>
<comment type="catalytic activity">
    <reaction evidence="7 8">
        <text>N(6)-[(R)-lipoyl]-L-lysyl-[glycine-cleavage complex H protein] + glycine + H(+) = N(6)-[(R)-S(8)-aminomethyldihydrolipoyl]-L-lysyl-[glycine-cleavage complex H protein] + CO2</text>
        <dbReference type="Rhea" id="RHEA:24304"/>
        <dbReference type="Rhea" id="RHEA-COMP:10494"/>
        <dbReference type="Rhea" id="RHEA-COMP:10495"/>
        <dbReference type="ChEBI" id="CHEBI:15378"/>
        <dbReference type="ChEBI" id="CHEBI:16526"/>
        <dbReference type="ChEBI" id="CHEBI:57305"/>
        <dbReference type="ChEBI" id="CHEBI:83099"/>
        <dbReference type="ChEBI" id="CHEBI:83143"/>
        <dbReference type="EC" id="1.4.4.2"/>
    </reaction>
</comment>
<dbReference type="InterPro" id="IPR049316">
    <property type="entry name" value="GDC-P_C"/>
</dbReference>
<comment type="subunit">
    <text evidence="4 8">The glycine cleavage system is composed of four proteins: P, T, L and H.</text>
</comment>
<evidence type="ECO:0000256" key="7">
    <source>
        <dbReference type="ARBA" id="ARBA00049026"/>
    </source>
</evidence>
<accession>A0ABW0AKA4</accession>
<comment type="cofactor">
    <cofactor evidence="1 8">
        <name>pyridoxal 5'-phosphate</name>
        <dbReference type="ChEBI" id="CHEBI:597326"/>
    </cofactor>
</comment>
<evidence type="ECO:0000313" key="12">
    <source>
        <dbReference type="EMBL" id="MFC5154208.1"/>
    </source>
</evidence>
<dbReference type="EMBL" id="JBHSKP010000014">
    <property type="protein sequence ID" value="MFC5154208.1"/>
    <property type="molecule type" value="Genomic_DNA"/>
</dbReference>
<dbReference type="Pfam" id="PF02347">
    <property type="entry name" value="GDC-P"/>
    <property type="match status" value="2"/>
</dbReference>
<dbReference type="PANTHER" id="PTHR11773:SF1">
    <property type="entry name" value="GLYCINE DEHYDROGENASE (DECARBOXYLATING), MITOCHONDRIAL"/>
    <property type="match status" value="1"/>
</dbReference>
<feature type="coiled-coil region" evidence="9">
    <location>
        <begin position="626"/>
        <end position="653"/>
    </location>
</feature>
<gene>
    <name evidence="8 12" type="primary">gcvP</name>
    <name evidence="12" type="ORF">ACFPRH_20960</name>
</gene>
<feature type="domain" description="Glycine dehydrogenase C-terminal" evidence="11">
    <location>
        <begin position="782"/>
        <end position="903"/>
    </location>
</feature>
<dbReference type="CDD" id="cd00613">
    <property type="entry name" value="GDC-P"/>
    <property type="match status" value="2"/>
</dbReference>
<dbReference type="Proteomes" id="UP001596160">
    <property type="component" value="Unassembled WGS sequence"/>
</dbReference>
<dbReference type="Pfam" id="PF21478">
    <property type="entry name" value="GcvP2_C"/>
    <property type="match status" value="1"/>
</dbReference>
<dbReference type="Gene3D" id="3.90.1150.10">
    <property type="entry name" value="Aspartate Aminotransferase, domain 1"/>
    <property type="match status" value="2"/>
</dbReference>